<dbReference type="RefSeq" id="WP_377937905.1">
    <property type="nucleotide sequence ID" value="NZ_JBHTHQ010000011.1"/>
</dbReference>
<dbReference type="Gene3D" id="2.115.10.20">
    <property type="entry name" value="Glycosyl hydrolase domain, family 43"/>
    <property type="match status" value="1"/>
</dbReference>
<name>A0ABW2Y306_9BIFI</name>
<dbReference type="PANTHER" id="PTHR43301:SF3">
    <property type="entry name" value="ARABINAN ENDO-1,5-ALPHA-L-ARABINOSIDASE A-RELATED"/>
    <property type="match status" value="1"/>
</dbReference>
<dbReference type="PANTHER" id="PTHR43301">
    <property type="entry name" value="ARABINAN ENDO-1,5-ALPHA-L-ARABINOSIDASE"/>
    <property type="match status" value="1"/>
</dbReference>
<dbReference type="InterPro" id="IPR011081">
    <property type="entry name" value="Big_4"/>
</dbReference>
<proteinExistence type="predicted"/>
<dbReference type="Proteomes" id="UP001597036">
    <property type="component" value="Unassembled WGS sequence"/>
</dbReference>
<organism evidence="2 3">
    <name type="scientific">Alloscardovia venturai</name>
    <dbReference type="NCBI Taxonomy" id="1769421"/>
    <lineage>
        <taxon>Bacteria</taxon>
        <taxon>Bacillati</taxon>
        <taxon>Actinomycetota</taxon>
        <taxon>Actinomycetes</taxon>
        <taxon>Bifidobacteriales</taxon>
        <taxon>Bifidobacteriaceae</taxon>
        <taxon>Alloscardovia</taxon>
    </lineage>
</organism>
<gene>
    <name evidence="2" type="ORF">ACFQY8_01455</name>
</gene>
<dbReference type="EMBL" id="JBHTHQ010000011">
    <property type="protein sequence ID" value="MFD0704420.1"/>
    <property type="molecule type" value="Genomic_DNA"/>
</dbReference>
<dbReference type="InterPro" id="IPR023296">
    <property type="entry name" value="Glyco_hydro_beta-prop_sf"/>
</dbReference>
<evidence type="ECO:0000313" key="3">
    <source>
        <dbReference type="Proteomes" id="UP001597036"/>
    </source>
</evidence>
<dbReference type="InterPro" id="IPR050727">
    <property type="entry name" value="GH43_arabinanases"/>
</dbReference>
<accession>A0ABW2Y306</accession>
<sequence length="335" mass="37111">MVHWSNQRHVKVSDDTAGNTWAPEAYYDDEISKYVVYWASNLYESADQSARTSLTYNRMMYATTDDFINFSKPHVWIDVDRRGQAGAGSIDATVQKVGDTYYRVYKDEKSMTLRQEKPTDLLASVNGQYPSFGGVSTENQWSLVGERIGDKQPNGYGGTFTAGEGPTMFKANKNDVNGYQYYLFADQPNYHGGPNHYVPMATKNITDASSWEVIGEKMPEANFPTNSDGGKPRHGTIIPVTREQYQKVLEAYAPSVAVTRVPRVSVQVSVGADIVAALPSAVAIMTKDKKTHKVAVQWNVPAGVSSKVRTVEVTGTIQDDSRMPITARVKVRKGK</sequence>
<comment type="caution">
    <text evidence="2">The sequence shown here is derived from an EMBL/GenBank/DDBJ whole genome shotgun (WGS) entry which is preliminary data.</text>
</comment>
<dbReference type="CDD" id="cd08983">
    <property type="entry name" value="GH43_Bt3655-like"/>
    <property type="match status" value="1"/>
</dbReference>
<reference evidence="3" key="1">
    <citation type="journal article" date="2019" name="Int. J. Syst. Evol. Microbiol.">
        <title>The Global Catalogue of Microorganisms (GCM) 10K type strain sequencing project: providing services to taxonomists for standard genome sequencing and annotation.</title>
        <authorList>
            <consortium name="The Broad Institute Genomics Platform"/>
            <consortium name="The Broad Institute Genome Sequencing Center for Infectious Disease"/>
            <person name="Wu L."/>
            <person name="Ma J."/>
        </authorList>
    </citation>
    <scope>NUCLEOTIDE SEQUENCE [LARGE SCALE GENOMIC DNA]</scope>
    <source>
        <strain evidence="3">CCM 8604</strain>
    </source>
</reference>
<evidence type="ECO:0000259" key="1">
    <source>
        <dbReference type="Pfam" id="PF07532"/>
    </source>
</evidence>
<feature type="domain" description="Bacterial Ig-like" evidence="1">
    <location>
        <begin position="264"/>
        <end position="318"/>
    </location>
</feature>
<protein>
    <submittedName>
        <fullName evidence="2">Ig-like domain-containing protein</fullName>
    </submittedName>
</protein>
<evidence type="ECO:0000313" key="2">
    <source>
        <dbReference type="EMBL" id="MFD0704420.1"/>
    </source>
</evidence>
<dbReference type="Pfam" id="PF07532">
    <property type="entry name" value="Big_4"/>
    <property type="match status" value="1"/>
</dbReference>
<keyword evidence="3" id="KW-1185">Reference proteome</keyword>
<dbReference type="SUPFAM" id="SSF75005">
    <property type="entry name" value="Arabinanase/levansucrase/invertase"/>
    <property type="match status" value="1"/>
</dbReference>